<organism evidence="1">
    <name type="scientific">Tolypothrix bouteillei VB521301</name>
    <dbReference type="NCBI Taxonomy" id="1479485"/>
    <lineage>
        <taxon>Bacteria</taxon>
        <taxon>Bacillati</taxon>
        <taxon>Cyanobacteriota</taxon>
        <taxon>Cyanophyceae</taxon>
        <taxon>Nostocales</taxon>
        <taxon>Tolypothrichaceae</taxon>
        <taxon>Tolypothrix</taxon>
    </lineage>
</organism>
<dbReference type="EMBL" id="JHEG02000037">
    <property type="protein sequence ID" value="KIE12065.1"/>
    <property type="molecule type" value="Genomic_DNA"/>
</dbReference>
<reference evidence="1" key="1">
    <citation type="journal article" date="2015" name="Genome Announc.">
        <title>Draft Genome Sequence of Tolypothrix boutellei Strain VB521301.</title>
        <authorList>
            <person name="Chandrababunaidu M.M."/>
            <person name="Singh D."/>
            <person name="Sen D."/>
            <person name="Bhan S."/>
            <person name="Das S."/>
            <person name="Gupta A."/>
            <person name="Adhikary S.P."/>
            <person name="Tripathy S."/>
        </authorList>
    </citation>
    <scope>NUCLEOTIDE SEQUENCE</scope>
    <source>
        <strain evidence="1">VB521301</strain>
    </source>
</reference>
<gene>
    <name evidence="1" type="ORF">DA73_0210700</name>
</gene>
<accession>A0A0C1RJ84</accession>
<comment type="caution">
    <text evidence="1">The sequence shown here is derived from an EMBL/GenBank/DDBJ whole genome shotgun (WGS) entry which is preliminary data.</text>
</comment>
<sequence length="68" mass="7444">MCPLTGKRVCKERLLLPAALASTTSEYQVAVVSNHLTTNASIIELFGLAKVTVNEQENRVVVEPLGRY</sequence>
<dbReference type="AlphaFoldDB" id="A0A0C1RJ84"/>
<dbReference type="STRING" id="1479485.DA73_0210700"/>
<protein>
    <submittedName>
        <fullName evidence="1">Uncharacterized protein</fullName>
    </submittedName>
</protein>
<dbReference type="Gene3D" id="3.65.10.20">
    <property type="entry name" value="RNA 3'-terminal phosphate cyclase domain"/>
    <property type="match status" value="1"/>
</dbReference>
<evidence type="ECO:0000313" key="1">
    <source>
        <dbReference type="EMBL" id="KIE12065.1"/>
    </source>
</evidence>
<proteinExistence type="predicted"/>
<name>A0A0C1RJ84_9CYAN</name>
<dbReference type="InterPro" id="IPR037136">
    <property type="entry name" value="RNA3'_phos_cyclase_dom_sf"/>
</dbReference>